<dbReference type="Gene3D" id="2.115.10.20">
    <property type="entry name" value="Glycosyl hydrolase domain, family 43"/>
    <property type="match status" value="1"/>
</dbReference>
<dbReference type="SMART" id="SM00640">
    <property type="entry name" value="Glyco_32"/>
    <property type="match status" value="1"/>
</dbReference>
<dbReference type="RefSeq" id="WP_110169102.1">
    <property type="nucleotide sequence ID" value="NZ_CP015136.1"/>
</dbReference>
<dbReference type="InterPro" id="IPR013148">
    <property type="entry name" value="Glyco_hydro_32_N"/>
</dbReference>
<dbReference type="PANTHER" id="PTHR42800:SF1">
    <property type="entry name" value="EXOINULINASE INUD (AFU_ORTHOLOGUE AFUA_5G00480)"/>
    <property type="match status" value="1"/>
</dbReference>
<proteinExistence type="inferred from homology"/>
<gene>
    <name evidence="8" type="primary">sacC</name>
    <name evidence="8" type="ORF">LuPra_00276</name>
</gene>
<dbReference type="AlphaFoldDB" id="A0A143PH76"/>
<feature type="domain" description="Glycosyl hydrolase family 32 N-terminal" evidence="6">
    <location>
        <begin position="48"/>
        <end position="360"/>
    </location>
</feature>
<keyword evidence="9" id="KW-1185">Reference proteome</keyword>
<protein>
    <submittedName>
        <fullName evidence="8">Levanase</fullName>
        <ecNumber evidence="8">3.2.1.80</ecNumber>
    </submittedName>
</protein>
<organism evidence="8 9">
    <name type="scientific">Luteitalea pratensis</name>
    <dbReference type="NCBI Taxonomy" id="1855912"/>
    <lineage>
        <taxon>Bacteria</taxon>
        <taxon>Pseudomonadati</taxon>
        <taxon>Acidobacteriota</taxon>
        <taxon>Vicinamibacteria</taxon>
        <taxon>Vicinamibacterales</taxon>
        <taxon>Vicinamibacteraceae</taxon>
        <taxon>Luteitalea</taxon>
    </lineage>
</organism>
<evidence type="ECO:0000256" key="3">
    <source>
        <dbReference type="ARBA" id="ARBA00023295"/>
    </source>
</evidence>
<keyword evidence="5" id="KW-0732">Signal</keyword>
<dbReference type="InterPro" id="IPR013189">
    <property type="entry name" value="Glyco_hydro_32_C"/>
</dbReference>
<sequence length="516" mass="57496" precursor="true">MPTLRPLLFVILAALLPATVWTTDERESAAAQASRIEPYREPLRPRIHFTPLRNFMNDPNGLVFYKGEYHLFYQYNPQGTTWGHMSWGHAVSRDLLHWEHLPLALAEEGGVMIFSGSAVVDHANTSGLCRVQGNDRSCLVAIYTGHGLGKQTQNLAVSQDRGRTWMKFAGNPVLDLGLKDFRDPKVFWHAATRRWVMVTVLADQRKVRFFGSTNLTAWAPLSDFGPAGATGGVWECPDLIEVPVENEPARTRWILDVDLNPGGPQGGSGGQYFVGTFDGTRFVSDDGVDRVRWVDHGKDFYATISFSDLPAGRGPIWMGWISNWQYANEEPTETWRGAQSLPRKLSLRRTAEGWRLVQQPTGGLSGLMEPESARHQMLKDALPLPPSADITFVVTAADQAETGLRLSNQTGEEVLIAVSADRRELSVDRQRSRNGPVPNGYAERHVGPLRPFAQVPVRVIFDGSVIEVFANEGETVMTERVYPTQPFTRIEWIGGRRPASGSTRLMALRSAWPPSR</sequence>
<dbReference type="InterPro" id="IPR018053">
    <property type="entry name" value="Glyco_hydro_32_AS"/>
</dbReference>
<evidence type="ECO:0000256" key="2">
    <source>
        <dbReference type="ARBA" id="ARBA00022801"/>
    </source>
</evidence>
<dbReference type="Pfam" id="PF00251">
    <property type="entry name" value="Glyco_hydro_32N"/>
    <property type="match status" value="1"/>
</dbReference>
<keyword evidence="2 4" id="KW-0378">Hydrolase</keyword>
<dbReference type="OrthoDB" id="9759709at2"/>
<evidence type="ECO:0000313" key="9">
    <source>
        <dbReference type="Proteomes" id="UP000076079"/>
    </source>
</evidence>
<evidence type="ECO:0000256" key="1">
    <source>
        <dbReference type="ARBA" id="ARBA00009902"/>
    </source>
</evidence>
<dbReference type="InterPro" id="IPR001362">
    <property type="entry name" value="Glyco_hydro_32"/>
</dbReference>
<evidence type="ECO:0000259" key="7">
    <source>
        <dbReference type="Pfam" id="PF08244"/>
    </source>
</evidence>
<dbReference type="GO" id="GO:0005737">
    <property type="term" value="C:cytoplasm"/>
    <property type="evidence" value="ECO:0007669"/>
    <property type="project" value="TreeGrafter"/>
</dbReference>
<feature type="domain" description="Glycosyl hydrolase family 32 C-terminal" evidence="7">
    <location>
        <begin position="387"/>
        <end position="492"/>
    </location>
</feature>
<dbReference type="PROSITE" id="PS00609">
    <property type="entry name" value="GLYCOSYL_HYDROL_F32"/>
    <property type="match status" value="1"/>
</dbReference>
<dbReference type="EC" id="3.2.1.80" evidence="8"/>
<dbReference type="Pfam" id="PF08244">
    <property type="entry name" value="Glyco_hydro_32C"/>
    <property type="match status" value="1"/>
</dbReference>
<dbReference type="EMBL" id="CP015136">
    <property type="protein sequence ID" value="AMY07109.1"/>
    <property type="molecule type" value="Genomic_DNA"/>
</dbReference>
<dbReference type="GO" id="GO:0004575">
    <property type="term" value="F:sucrose alpha-glucosidase activity"/>
    <property type="evidence" value="ECO:0007669"/>
    <property type="project" value="TreeGrafter"/>
</dbReference>
<reference evidence="8 9" key="1">
    <citation type="journal article" date="2016" name="Genome Announc.">
        <title>First Complete Genome Sequence of a Subdivision 6 Acidobacterium Strain.</title>
        <authorList>
            <person name="Huang S."/>
            <person name="Vieira S."/>
            <person name="Bunk B."/>
            <person name="Riedel T."/>
            <person name="Sproer C."/>
            <person name="Overmann J."/>
        </authorList>
    </citation>
    <scope>NUCLEOTIDE SEQUENCE [LARGE SCALE GENOMIC DNA]</scope>
    <source>
        <strain evidence="9">DSM 100886 HEG_-6_39</strain>
    </source>
</reference>
<name>A0A143PH76_LUTPR</name>
<dbReference type="Proteomes" id="UP000076079">
    <property type="component" value="Chromosome"/>
</dbReference>
<dbReference type="GO" id="GO:0051669">
    <property type="term" value="F:fructan beta-fructosidase activity"/>
    <property type="evidence" value="ECO:0007669"/>
    <property type="project" value="UniProtKB-EC"/>
</dbReference>
<accession>A0A143PH76</accession>
<dbReference type="SUPFAM" id="SSF75005">
    <property type="entry name" value="Arabinanase/levansucrase/invertase"/>
    <property type="match status" value="1"/>
</dbReference>
<evidence type="ECO:0000256" key="4">
    <source>
        <dbReference type="RuleBase" id="RU362110"/>
    </source>
</evidence>
<feature type="chain" id="PRO_5007511381" evidence="5">
    <location>
        <begin position="23"/>
        <end position="516"/>
    </location>
</feature>
<dbReference type="GO" id="GO:0005987">
    <property type="term" value="P:sucrose catabolic process"/>
    <property type="evidence" value="ECO:0007669"/>
    <property type="project" value="TreeGrafter"/>
</dbReference>
<dbReference type="InterPro" id="IPR013320">
    <property type="entry name" value="ConA-like_dom_sf"/>
</dbReference>
<evidence type="ECO:0000259" key="6">
    <source>
        <dbReference type="Pfam" id="PF00251"/>
    </source>
</evidence>
<dbReference type="STRING" id="1855912.LuPra_00276"/>
<keyword evidence="3 4" id="KW-0326">Glycosidase</keyword>
<comment type="similarity">
    <text evidence="1 4">Belongs to the glycosyl hydrolase 32 family.</text>
</comment>
<dbReference type="Gene3D" id="2.60.120.560">
    <property type="entry name" value="Exo-inulinase, domain 1"/>
    <property type="match status" value="1"/>
</dbReference>
<dbReference type="CDD" id="cd18622">
    <property type="entry name" value="GH32_Inu-like"/>
    <property type="match status" value="1"/>
</dbReference>
<feature type="signal peptide" evidence="5">
    <location>
        <begin position="1"/>
        <end position="22"/>
    </location>
</feature>
<evidence type="ECO:0000313" key="8">
    <source>
        <dbReference type="EMBL" id="AMY07109.1"/>
    </source>
</evidence>
<dbReference type="InterPro" id="IPR023296">
    <property type="entry name" value="Glyco_hydro_beta-prop_sf"/>
</dbReference>
<dbReference type="PATRIC" id="fig|1813736.3.peg.289"/>
<reference evidence="9" key="2">
    <citation type="submission" date="2016-04" db="EMBL/GenBank/DDBJ databases">
        <title>First Complete Genome Sequence of a Subdivision 6 Acidobacterium.</title>
        <authorList>
            <person name="Huang S."/>
            <person name="Vieira S."/>
            <person name="Bunk B."/>
            <person name="Riedel T."/>
            <person name="Sproeer C."/>
            <person name="Overmann J."/>
        </authorList>
    </citation>
    <scope>NUCLEOTIDE SEQUENCE [LARGE SCALE GENOMIC DNA]</scope>
    <source>
        <strain evidence="9">DSM 100886 HEG_-6_39</strain>
    </source>
</reference>
<dbReference type="SUPFAM" id="SSF49899">
    <property type="entry name" value="Concanavalin A-like lectins/glucanases"/>
    <property type="match status" value="1"/>
</dbReference>
<dbReference type="KEGG" id="abac:LuPra_00276"/>
<evidence type="ECO:0000256" key="5">
    <source>
        <dbReference type="SAM" id="SignalP"/>
    </source>
</evidence>
<dbReference type="PANTHER" id="PTHR42800">
    <property type="entry name" value="EXOINULINASE INUD (AFU_ORTHOLOGUE AFUA_5G00480)"/>
    <property type="match status" value="1"/>
</dbReference>